<dbReference type="InterPro" id="IPR002881">
    <property type="entry name" value="DUF58"/>
</dbReference>
<dbReference type="STRING" id="560819.SAMN05428998_116111"/>
<dbReference type="Pfam" id="PF01882">
    <property type="entry name" value="DUF58"/>
    <property type="match status" value="1"/>
</dbReference>
<keyword evidence="3" id="KW-1185">Reference proteome</keyword>
<reference evidence="2 3" key="1">
    <citation type="submission" date="2017-04" db="EMBL/GenBank/DDBJ databases">
        <authorList>
            <person name="Afonso C.L."/>
            <person name="Miller P.J."/>
            <person name="Scott M.A."/>
            <person name="Spackman E."/>
            <person name="Goraichik I."/>
            <person name="Dimitrov K.M."/>
            <person name="Suarez D.L."/>
            <person name="Swayne D.E."/>
        </authorList>
    </citation>
    <scope>NUCLEOTIDE SEQUENCE [LARGE SCALE GENOMIC DNA]</scope>
    <source>
        <strain evidence="2 3">USBA 355</strain>
    </source>
</reference>
<feature type="domain" description="DUF58" evidence="1">
    <location>
        <begin position="57"/>
        <end position="265"/>
    </location>
</feature>
<dbReference type="AlphaFoldDB" id="A0A1Y6C5F5"/>
<dbReference type="PANTHER" id="PTHR33608">
    <property type="entry name" value="BLL2464 PROTEIN"/>
    <property type="match status" value="1"/>
</dbReference>
<proteinExistence type="predicted"/>
<protein>
    <recommendedName>
        <fullName evidence="1">DUF58 domain-containing protein</fullName>
    </recommendedName>
</protein>
<evidence type="ECO:0000259" key="1">
    <source>
        <dbReference type="Pfam" id="PF01882"/>
    </source>
</evidence>
<evidence type="ECO:0000313" key="2">
    <source>
        <dbReference type="EMBL" id="SMF46569.1"/>
    </source>
</evidence>
<evidence type="ECO:0000313" key="3">
    <source>
        <dbReference type="Proteomes" id="UP000192917"/>
    </source>
</evidence>
<dbReference type="EMBL" id="FWZX01000016">
    <property type="protein sequence ID" value="SMF46569.1"/>
    <property type="molecule type" value="Genomic_DNA"/>
</dbReference>
<dbReference type="PANTHER" id="PTHR33608:SF6">
    <property type="entry name" value="BLL2464 PROTEIN"/>
    <property type="match status" value="1"/>
</dbReference>
<organism evidence="2 3">
    <name type="scientific">Tistlia consotensis USBA 355</name>
    <dbReference type="NCBI Taxonomy" id="560819"/>
    <lineage>
        <taxon>Bacteria</taxon>
        <taxon>Pseudomonadati</taxon>
        <taxon>Pseudomonadota</taxon>
        <taxon>Alphaproteobacteria</taxon>
        <taxon>Rhodospirillales</taxon>
        <taxon>Rhodovibrionaceae</taxon>
        <taxon>Tistlia</taxon>
    </lineage>
</organism>
<dbReference type="RefSeq" id="WP_200808561.1">
    <property type="nucleotide sequence ID" value="NZ_FWZX01000016.1"/>
</dbReference>
<dbReference type="Proteomes" id="UP000192917">
    <property type="component" value="Unassembled WGS sequence"/>
</dbReference>
<accession>A0A1Y6C5F5</accession>
<name>A0A1Y6C5F5_9PROT</name>
<sequence>MAEAHRRDPPLALQQRGESLAAGLPPLLVAAERVASTVAQGVHGRRRVGQGETFWQFRQYEIGDSPQSIDWRQTAKSDRVFVRQLEWEAAQSVWLWRDGSASMDWRSSRDLPSKRERADLLLLALIVLLLRAGERVALLGKPGLPSSSRGSLSRLALTLERETAAGVAAGVAAGAGTVDRLPPVETLPRFAQVVLLGDFLAPLEQIEADLKRYAERGLKGHVLQILDPAEATLPYHGRVRFEGLEGEPPWLLGRAETVRESYLRRLSLQTQGVIDICRRIGWTAGQHRTDASAQAALLGLYGALSQRVGL</sequence>
<gene>
    <name evidence="2" type="ORF">SAMN05428998_116111</name>
</gene>